<dbReference type="EMBL" id="JAVFWL010000006">
    <property type="protein sequence ID" value="KAK6762427.1"/>
    <property type="molecule type" value="Genomic_DNA"/>
</dbReference>
<comment type="caution">
    <text evidence="2">The sequence shown here is derived from an EMBL/GenBank/DDBJ whole genome shotgun (WGS) entry which is preliminary data.</text>
</comment>
<organism evidence="2 3">
    <name type="scientific">Necator americanus</name>
    <name type="common">Human hookworm</name>
    <dbReference type="NCBI Taxonomy" id="51031"/>
    <lineage>
        <taxon>Eukaryota</taxon>
        <taxon>Metazoa</taxon>
        <taxon>Ecdysozoa</taxon>
        <taxon>Nematoda</taxon>
        <taxon>Chromadorea</taxon>
        <taxon>Rhabditida</taxon>
        <taxon>Rhabditina</taxon>
        <taxon>Rhabditomorpha</taxon>
        <taxon>Strongyloidea</taxon>
        <taxon>Ancylostomatidae</taxon>
        <taxon>Bunostominae</taxon>
        <taxon>Necator</taxon>
    </lineage>
</organism>
<accession>A0ABR1EIC4</accession>
<feature type="chain" id="PRO_5045279547" description="Secreted protein" evidence="1">
    <location>
        <begin position="29"/>
        <end position="98"/>
    </location>
</feature>
<gene>
    <name evidence="2" type="primary">Necator_chrX.g23391</name>
    <name evidence="2" type="ORF">RB195_023228</name>
</gene>
<evidence type="ECO:0008006" key="4">
    <source>
        <dbReference type="Google" id="ProtNLM"/>
    </source>
</evidence>
<proteinExistence type="predicted"/>
<evidence type="ECO:0000313" key="2">
    <source>
        <dbReference type="EMBL" id="KAK6762427.1"/>
    </source>
</evidence>
<protein>
    <recommendedName>
        <fullName evidence="4">Secreted protein</fullName>
    </recommendedName>
</protein>
<sequence>MHPHVSSISVSIRSAWLMLGVISTMSSAKRKWCTCRLSTFTLMSSYSNFRIAFSKMAVNILEWRNSGREVAVQLSRYLYLLSRNTLVVQGIYDRFRLN</sequence>
<dbReference type="Proteomes" id="UP001303046">
    <property type="component" value="Unassembled WGS sequence"/>
</dbReference>
<keyword evidence="3" id="KW-1185">Reference proteome</keyword>
<keyword evidence="1" id="KW-0732">Signal</keyword>
<name>A0ABR1EIC4_NECAM</name>
<evidence type="ECO:0000313" key="3">
    <source>
        <dbReference type="Proteomes" id="UP001303046"/>
    </source>
</evidence>
<reference evidence="2 3" key="1">
    <citation type="submission" date="2023-08" db="EMBL/GenBank/DDBJ databases">
        <title>A Necator americanus chromosomal reference genome.</title>
        <authorList>
            <person name="Ilik V."/>
            <person name="Petrzelkova K.J."/>
            <person name="Pardy F."/>
            <person name="Fuh T."/>
            <person name="Niatou-Singa F.S."/>
            <person name="Gouil Q."/>
            <person name="Baker L."/>
            <person name="Ritchie M.E."/>
            <person name="Jex A.R."/>
            <person name="Gazzola D."/>
            <person name="Li H."/>
            <person name="Toshio Fujiwara R."/>
            <person name="Zhan B."/>
            <person name="Aroian R.V."/>
            <person name="Pafco B."/>
            <person name="Schwarz E.M."/>
        </authorList>
    </citation>
    <scope>NUCLEOTIDE SEQUENCE [LARGE SCALE GENOMIC DNA]</scope>
    <source>
        <strain evidence="2 3">Aroian</strain>
        <tissue evidence="2">Whole animal</tissue>
    </source>
</reference>
<feature type="signal peptide" evidence="1">
    <location>
        <begin position="1"/>
        <end position="28"/>
    </location>
</feature>
<evidence type="ECO:0000256" key="1">
    <source>
        <dbReference type="SAM" id="SignalP"/>
    </source>
</evidence>